<dbReference type="AlphaFoldDB" id="A0A8K0JAP8"/>
<name>A0A8K0JAP8_9HYPO</name>
<comment type="subcellular location">
    <subcellularLocation>
        <location evidence="1">Endoplasmic reticulum membrane</location>
        <topology evidence="1">Single-pass type III membrane protein</topology>
    </subcellularLocation>
</comment>
<evidence type="ECO:0000256" key="2">
    <source>
        <dbReference type="ARBA" id="ARBA00007685"/>
    </source>
</evidence>
<comment type="caution">
    <text evidence="9">The sequence shown here is derived from an EMBL/GenBank/DDBJ whole genome shotgun (WGS) entry which is preliminary data.</text>
</comment>
<accession>A0A8K0JAP8</accession>
<dbReference type="Pfam" id="PF10215">
    <property type="entry name" value="Ost4"/>
    <property type="match status" value="1"/>
</dbReference>
<evidence type="ECO:0000256" key="1">
    <source>
        <dbReference type="ARBA" id="ARBA00004643"/>
    </source>
</evidence>
<evidence type="ECO:0000256" key="6">
    <source>
        <dbReference type="ARBA" id="ARBA00022989"/>
    </source>
</evidence>
<evidence type="ECO:0000256" key="7">
    <source>
        <dbReference type="ARBA" id="ARBA00023136"/>
    </source>
</evidence>
<comment type="similarity">
    <text evidence="2">Belongs to the OST4 family.</text>
</comment>
<sequence>MARSDLSNCTVGHSASVIAISNYLAAFLVPCALFLKPSRHGIPQSHYIVVIMISDRDLYSLAIFFGVVSVLLILAYQFMEANAISHVAGADKVDHAKAS</sequence>
<keyword evidence="7 8" id="KW-0472">Membrane</keyword>
<dbReference type="Proteomes" id="UP000811619">
    <property type="component" value="Unassembled WGS sequence"/>
</dbReference>
<evidence type="ECO:0000313" key="9">
    <source>
        <dbReference type="EMBL" id="KAG5927260.1"/>
    </source>
</evidence>
<evidence type="ECO:0000313" key="10">
    <source>
        <dbReference type="Proteomes" id="UP000811619"/>
    </source>
</evidence>
<organism evidence="9 10">
    <name type="scientific">Claviceps africana</name>
    <dbReference type="NCBI Taxonomy" id="83212"/>
    <lineage>
        <taxon>Eukaryota</taxon>
        <taxon>Fungi</taxon>
        <taxon>Dikarya</taxon>
        <taxon>Ascomycota</taxon>
        <taxon>Pezizomycotina</taxon>
        <taxon>Sordariomycetes</taxon>
        <taxon>Hypocreomycetidae</taxon>
        <taxon>Hypocreales</taxon>
        <taxon>Clavicipitaceae</taxon>
        <taxon>Claviceps</taxon>
    </lineage>
</organism>
<dbReference type="InterPro" id="IPR018943">
    <property type="entry name" value="Oligosaccaryltransferase"/>
</dbReference>
<keyword evidence="6 8" id="KW-1133">Transmembrane helix</keyword>
<feature type="transmembrane region" description="Helical" evidence="8">
    <location>
        <begin position="15"/>
        <end position="37"/>
    </location>
</feature>
<reference evidence="9" key="1">
    <citation type="journal article" date="2020" name="bioRxiv">
        <title>Whole genome comparisons of ergot fungi reveals the divergence and evolution of species within the genus Claviceps are the result of varying mechanisms driving genome evolution and host range expansion.</title>
        <authorList>
            <person name="Wyka S.A."/>
            <person name="Mondo S.J."/>
            <person name="Liu M."/>
            <person name="Dettman J."/>
            <person name="Nalam V."/>
            <person name="Broders K.D."/>
        </authorList>
    </citation>
    <scope>NUCLEOTIDE SEQUENCE</scope>
    <source>
        <strain evidence="9">CCC 489</strain>
    </source>
</reference>
<gene>
    <name evidence="9" type="ORF">E4U42_002411</name>
</gene>
<dbReference type="EMBL" id="SRPY01000196">
    <property type="protein sequence ID" value="KAG5927260.1"/>
    <property type="molecule type" value="Genomic_DNA"/>
</dbReference>
<keyword evidence="5" id="KW-0735">Signal-anchor</keyword>
<evidence type="ECO:0000256" key="8">
    <source>
        <dbReference type="SAM" id="Phobius"/>
    </source>
</evidence>
<dbReference type="OrthoDB" id="4961382at2759"/>
<feature type="transmembrane region" description="Helical" evidence="8">
    <location>
        <begin position="58"/>
        <end position="79"/>
    </location>
</feature>
<evidence type="ECO:0000256" key="4">
    <source>
        <dbReference type="ARBA" id="ARBA00022824"/>
    </source>
</evidence>
<protein>
    <submittedName>
        <fullName evidence="9">Uncharacterized protein</fullName>
    </submittedName>
</protein>
<proteinExistence type="inferred from homology"/>
<dbReference type="GO" id="GO:0005789">
    <property type="term" value="C:endoplasmic reticulum membrane"/>
    <property type="evidence" value="ECO:0007669"/>
    <property type="project" value="UniProtKB-SubCell"/>
</dbReference>
<keyword evidence="3 8" id="KW-0812">Transmembrane</keyword>
<keyword evidence="10" id="KW-1185">Reference proteome</keyword>
<evidence type="ECO:0000256" key="5">
    <source>
        <dbReference type="ARBA" id="ARBA00022968"/>
    </source>
</evidence>
<keyword evidence="4" id="KW-0256">Endoplasmic reticulum</keyword>
<dbReference type="InterPro" id="IPR036330">
    <property type="entry name" value="Ost4p_sf"/>
</dbReference>
<evidence type="ECO:0000256" key="3">
    <source>
        <dbReference type="ARBA" id="ARBA00022692"/>
    </source>
</evidence>
<dbReference type="SUPFAM" id="SSF103464">
    <property type="entry name" value="Oligosaccharyltransferase subunit ost4p"/>
    <property type="match status" value="1"/>
</dbReference>